<dbReference type="EMBL" id="JBHUIY010000028">
    <property type="protein sequence ID" value="MFD2234805.1"/>
    <property type="molecule type" value="Genomic_DNA"/>
</dbReference>
<accession>A0ABW5CFB5</accession>
<proteinExistence type="predicted"/>
<protein>
    <recommendedName>
        <fullName evidence="4">DUF1376 domain-containing protein</fullName>
    </recommendedName>
</protein>
<dbReference type="RefSeq" id="WP_377317385.1">
    <property type="nucleotide sequence ID" value="NZ_JBHUIY010000028.1"/>
</dbReference>
<sequence length="364" mass="39377">MNIPDIPPPLVPADCDLRDFAFIPLDVARLRDSDFACRATDAAFRAGVMLWLASWHQVPAGSLPDDDCVLSMLAGYGRVVRVWQRHRAGALHGWVKCSDGRLYHPVICEKAREAWRSKQERHHQRLCDRLRKENSRRVAKGLPEVETPSFDAWVSAGSPAEWTEVSPTVPLEKADVPAEHHGLSAGTGEGAAEVPEERARASAGTHFPSAGNPPENALKGQGQGEDKEGRGGGGAGALPIESPEARQVVDRFKRLRRDLWPLESGFPAPDLTLLTEAEGFLGQAPVALVLDVVERGMRQSATDERPAPGSLRAYRRSITNAAVTHRNATAPSRAAPAAVASAHHPKSAAAAFYRLQAELAGRQP</sequence>
<dbReference type="Proteomes" id="UP001597296">
    <property type="component" value="Unassembled WGS sequence"/>
</dbReference>
<reference evidence="3" key="1">
    <citation type="journal article" date="2019" name="Int. J. Syst. Evol. Microbiol.">
        <title>The Global Catalogue of Microorganisms (GCM) 10K type strain sequencing project: providing services to taxonomists for standard genome sequencing and annotation.</title>
        <authorList>
            <consortium name="The Broad Institute Genomics Platform"/>
            <consortium name="The Broad Institute Genome Sequencing Center for Infectious Disease"/>
            <person name="Wu L."/>
            <person name="Ma J."/>
        </authorList>
    </citation>
    <scope>NUCLEOTIDE SEQUENCE [LARGE SCALE GENOMIC DNA]</scope>
    <source>
        <strain evidence="3">KCTC 15012</strain>
    </source>
</reference>
<evidence type="ECO:0000313" key="3">
    <source>
        <dbReference type="Proteomes" id="UP001597296"/>
    </source>
</evidence>
<gene>
    <name evidence="2" type="ORF">ACFSNB_13415</name>
</gene>
<name>A0ABW5CFB5_9PROT</name>
<evidence type="ECO:0000256" key="1">
    <source>
        <dbReference type="SAM" id="MobiDB-lite"/>
    </source>
</evidence>
<keyword evidence="3" id="KW-1185">Reference proteome</keyword>
<organism evidence="2 3">
    <name type="scientific">Phaeospirillum tilakii</name>
    <dbReference type="NCBI Taxonomy" id="741673"/>
    <lineage>
        <taxon>Bacteria</taxon>
        <taxon>Pseudomonadati</taxon>
        <taxon>Pseudomonadota</taxon>
        <taxon>Alphaproteobacteria</taxon>
        <taxon>Rhodospirillales</taxon>
        <taxon>Rhodospirillaceae</taxon>
        <taxon>Phaeospirillum</taxon>
    </lineage>
</organism>
<feature type="region of interest" description="Disordered" evidence="1">
    <location>
        <begin position="178"/>
        <end position="243"/>
    </location>
</feature>
<evidence type="ECO:0000313" key="2">
    <source>
        <dbReference type="EMBL" id="MFD2234805.1"/>
    </source>
</evidence>
<comment type="caution">
    <text evidence="2">The sequence shown here is derived from an EMBL/GenBank/DDBJ whole genome shotgun (WGS) entry which is preliminary data.</text>
</comment>
<evidence type="ECO:0008006" key="4">
    <source>
        <dbReference type="Google" id="ProtNLM"/>
    </source>
</evidence>